<feature type="transmembrane region" description="Helical" evidence="1">
    <location>
        <begin position="158"/>
        <end position="184"/>
    </location>
</feature>
<feature type="transmembrane region" description="Helical" evidence="1">
    <location>
        <begin position="12"/>
        <end position="32"/>
    </location>
</feature>
<dbReference type="AlphaFoldDB" id="A0A0W0WCR7"/>
<dbReference type="PATRIC" id="fig|466.6.peg.714"/>
<keyword evidence="1" id="KW-0812">Transmembrane</keyword>
<keyword evidence="1" id="KW-1133">Transmembrane helix</keyword>
<feature type="transmembrane region" description="Helical" evidence="1">
    <location>
        <begin position="295"/>
        <end position="315"/>
    </location>
</feature>
<feature type="transmembrane region" description="Helical" evidence="1">
    <location>
        <begin position="335"/>
        <end position="360"/>
    </location>
</feature>
<keyword evidence="3" id="KW-1185">Reference proteome</keyword>
<protein>
    <submittedName>
        <fullName evidence="2">Uncharacterized protein</fullName>
    </submittedName>
</protein>
<dbReference type="Proteomes" id="UP000054908">
    <property type="component" value="Unassembled WGS sequence"/>
</dbReference>
<gene>
    <name evidence="2" type="ORF">Lmac_0661</name>
</gene>
<accession>A0A0W0WCR7</accession>
<sequence>MNKDILYYKYRFTSVVLLLGYAFIHTQLSGIYSEVSLEQLIHFSAQLPFGQRLLVPALVNGLTYVFPFTIDELFFLLEWLFISLFYFCLYQLLLLEFNSRQARLLSWLCILLLPLVTVINYRYRVFGGAPFFYPSDTASLFFMTLGFLFCLREKWIYFVPWVFISTLNRESSILLVLLVPALYWHKVHTVIKPIFGALCAYLFARIVVLVLLRDAEGQIMDWYFHMSTHTHFEVNLLWLLEGQNVLLLVFGLAGLPLLWFVLFDYIPLQFRPLRYVTLFYFLALLLVGNVMEPRIFSEILVLLYFPVCLAIRNWLSKQPLIFPNKLGIAYYIDRYAILGIFCFVILFRQFLNHSLITFFIPK</sequence>
<feature type="transmembrane region" description="Helical" evidence="1">
    <location>
        <begin position="272"/>
        <end position="288"/>
    </location>
</feature>
<dbReference type="EMBL" id="LNYL01000018">
    <property type="protein sequence ID" value="KTD30164.1"/>
    <property type="molecule type" value="Genomic_DNA"/>
</dbReference>
<dbReference type="STRING" id="466.Lmac_0661"/>
<proteinExistence type="predicted"/>
<evidence type="ECO:0000313" key="3">
    <source>
        <dbReference type="Proteomes" id="UP000054908"/>
    </source>
</evidence>
<keyword evidence="1" id="KW-0472">Membrane</keyword>
<feature type="transmembrane region" description="Helical" evidence="1">
    <location>
        <begin position="245"/>
        <end position="266"/>
    </location>
</feature>
<feature type="transmembrane region" description="Helical" evidence="1">
    <location>
        <begin position="131"/>
        <end position="151"/>
    </location>
</feature>
<organism evidence="2 3">
    <name type="scientific">Legionella maceachernii</name>
    <dbReference type="NCBI Taxonomy" id="466"/>
    <lineage>
        <taxon>Bacteria</taxon>
        <taxon>Pseudomonadati</taxon>
        <taxon>Pseudomonadota</taxon>
        <taxon>Gammaproteobacteria</taxon>
        <taxon>Legionellales</taxon>
        <taxon>Legionellaceae</taxon>
        <taxon>Legionella</taxon>
    </lineage>
</organism>
<feature type="transmembrane region" description="Helical" evidence="1">
    <location>
        <begin position="102"/>
        <end position="119"/>
    </location>
</feature>
<feature type="transmembrane region" description="Helical" evidence="1">
    <location>
        <begin position="190"/>
        <end position="212"/>
    </location>
</feature>
<dbReference type="OrthoDB" id="5651321at2"/>
<dbReference type="RefSeq" id="WP_058451487.1">
    <property type="nucleotide sequence ID" value="NZ_CAAAIB010000003.1"/>
</dbReference>
<name>A0A0W0WCR7_9GAMM</name>
<reference evidence="2 3" key="1">
    <citation type="submission" date="2015-11" db="EMBL/GenBank/DDBJ databases">
        <title>Genomic analysis of 38 Legionella species identifies large and diverse effector repertoires.</title>
        <authorList>
            <person name="Burstein D."/>
            <person name="Amaro F."/>
            <person name="Zusman T."/>
            <person name="Lifshitz Z."/>
            <person name="Cohen O."/>
            <person name="Gilbert J.A."/>
            <person name="Pupko T."/>
            <person name="Shuman H.A."/>
            <person name="Segal G."/>
        </authorList>
    </citation>
    <scope>NUCLEOTIDE SEQUENCE [LARGE SCALE GENOMIC DNA]</scope>
    <source>
        <strain evidence="2 3">PX-1-G2-E2</strain>
    </source>
</reference>
<evidence type="ECO:0000256" key="1">
    <source>
        <dbReference type="SAM" id="Phobius"/>
    </source>
</evidence>
<comment type="caution">
    <text evidence="2">The sequence shown here is derived from an EMBL/GenBank/DDBJ whole genome shotgun (WGS) entry which is preliminary data.</text>
</comment>
<evidence type="ECO:0000313" key="2">
    <source>
        <dbReference type="EMBL" id="KTD30164.1"/>
    </source>
</evidence>
<feature type="transmembrane region" description="Helical" evidence="1">
    <location>
        <begin position="76"/>
        <end position="95"/>
    </location>
</feature>